<dbReference type="OrthoDB" id="5910347at2759"/>
<accession>E3MIV2</accession>
<dbReference type="AlphaFoldDB" id="E3MIV2"/>
<dbReference type="Pfam" id="PF07735">
    <property type="entry name" value="FBA_2"/>
    <property type="match status" value="1"/>
</dbReference>
<dbReference type="InterPro" id="IPR053222">
    <property type="entry name" value="Zygotic_Embryogenesis-Asso"/>
</dbReference>
<dbReference type="EMBL" id="DS268448">
    <property type="protein sequence ID" value="EFP02556.1"/>
    <property type="molecule type" value="Genomic_DNA"/>
</dbReference>
<name>E3MIV2_CAERE</name>
<evidence type="ECO:0000313" key="2">
    <source>
        <dbReference type="EMBL" id="EFP02556.1"/>
    </source>
</evidence>
<organism evidence="3">
    <name type="scientific">Caenorhabditis remanei</name>
    <name type="common">Caenorhabditis vulgaris</name>
    <dbReference type="NCBI Taxonomy" id="31234"/>
    <lineage>
        <taxon>Eukaryota</taxon>
        <taxon>Metazoa</taxon>
        <taxon>Ecdysozoa</taxon>
        <taxon>Nematoda</taxon>
        <taxon>Chromadorea</taxon>
        <taxon>Rhabditida</taxon>
        <taxon>Rhabditina</taxon>
        <taxon>Rhabditomorpha</taxon>
        <taxon>Rhabditoidea</taxon>
        <taxon>Rhabditidae</taxon>
        <taxon>Peloderinae</taxon>
        <taxon>Caenorhabditis</taxon>
    </lineage>
</organism>
<dbReference type="InterPro" id="IPR012885">
    <property type="entry name" value="F-box_Sdz-33"/>
</dbReference>
<evidence type="ECO:0000259" key="1">
    <source>
        <dbReference type="Pfam" id="PF07735"/>
    </source>
</evidence>
<dbReference type="PANTHER" id="PTHR22899">
    <property type="entry name" value="CYCLIN-RELATED F-BOX FAMILY"/>
    <property type="match status" value="1"/>
</dbReference>
<gene>
    <name evidence="2" type="ORF">CRE_02455</name>
</gene>
<dbReference type="KEGG" id="crq:GCK72_011566"/>
<dbReference type="GeneID" id="9802473"/>
<dbReference type="CTD" id="9802473"/>
<dbReference type="RefSeq" id="XP_003103946.2">
    <property type="nucleotide sequence ID" value="XM_003103898.2"/>
</dbReference>
<dbReference type="InParanoid" id="E3MIV2"/>
<dbReference type="Proteomes" id="UP000008281">
    <property type="component" value="Unassembled WGS sequence"/>
</dbReference>
<evidence type="ECO:0000313" key="3">
    <source>
        <dbReference type="Proteomes" id="UP000008281"/>
    </source>
</evidence>
<dbReference type="PANTHER" id="PTHR22899:SF0">
    <property type="entry name" value="F-BOX ASSOCIATED DOMAIN-CONTAINING PROTEIN-RELATED"/>
    <property type="match status" value="1"/>
</dbReference>
<protein>
    <recommendedName>
        <fullName evidence="1">Sdz-33 F-box domain-containing protein</fullName>
    </recommendedName>
</protein>
<sequence>MANSKFPLLKLPYLGQKHVVSIMTTSERIRYSLLSKNAEELIKTLRLKAAYLQLTFNDNIVTVHSSYEDRLEEWLIPTENEHVECLLSISPDIVKSIDEETKDINIVVKKPEFKTIRDWLDHISDALKCRKLKIIFDGLAYYKPPIEISDLLQGYNISSVSCTICNPPLIGDIMEAFPEVREWELEAHPFEGDQKERFLSRSLDFFQTLSRFHIGIENLLQMDCKVIRINELTAQQTNRFLRHWISSGTNRNLESLSAPFKEYEGYQQDLFNGIQYSAVPEERCRVSNVPNLSEFFPDVIVVQFEIRRQSDGRKATIQLEQIYDFIHFRIKSLPISDSLRTNLS</sequence>
<keyword evidence="3" id="KW-1185">Reference proteome</keyword>
<dbReference type="HOGENOM" id="CLU_028840_1_3_1"/>
<reference evidence="2" key="1">
    <citation type="submission" date="2007-07" db="EMBL/GenBank/DDBJ databases">
        <title>PCAP assembly of the Caenorhabditis remanei genome.</title>
        <authorList>
            <consortium name="The Caenorhabditis remanei Sequencing Consortium"/>
            <person name="Wilson R.K."/>
        </authorList>
    </citation>
    <scope>NUCLEOTIDE SEQUENCE [LARGE SCALE GENOMIC DNA]</scope>
    <source>
        <strain evidence="2">PB4641</strain>
    </source>
</reference>
<proteinExistence type="predicted"/>
<feature type="domain" description="Sdz-33 F-box" evidence="1">
    <location>
        <begin position="197"/>
        <end position="257"/>
    </location>
</feature>